<dbReference type="AlphaFoldDB" id="A0A6J6TJ26"/>
<dbReference type="EMBL" id="CAEZXX010000029">
    <property type="protein sequence ID" value="CAB4701277.1"/>
    <property type="molecule type" value="Genomic_DNA"/>
</dbReference>
<dbReference type="EMBL" id="CAFBLR010000061">
    <property type="protein sequence ID" value="CAB4872107.1"/>
    <property type="molecule type" value="Genomic_DNA"/>
</dbReference>
<evidence type="ECO:0000313" key="5">
    <source>
        <dbReference type="EMBL" id="CAB5067447.1"/>
    </source>
</evidence>
<accession>A0A6J6TJ26</accession>
<organism evidence="3">
    <name type="scientific">freshwater metagenome</name>
    <dbReference type="NCBI Taxonomy" id="449393"/>
    <lineage>
        <taxon>unclassified sequences</taxon>
        <taxon>metagenomes</taxon>
        <taxon>ecological metagenomes</taxon>
    </lineage>
</organism>
<evidence type="ECO:0000313" key="4">
    <source>
        <dbReference type="EMBL" id="CAB4872107.1"/>
    </source>
</evidence>
<proteinExistence type="predicted"/>
<sequence>MKPPKWIGSIAVLGVALLMSFAGLLIVGVGSARADTAPVLLITPEPSQRDDVLSMTFASRQRCQGDSEAGYLWQTFLTPIENDPASLTYSLGLPKGRGFTSGLRDTTQSWVRNRNPGLTDGQVIPPDDLTFSGKAFNAIPAGEYWIGVACTKQDAEGVTHTTRFWARQVAISSPANRSVFMSLLDQPADTSSEGDSAAVAGSETVQSVVSTVQPPTTLAATANVLDAEPTTTTTAGVLAQTLPASSNERIIGAGSLSGGGASPVASKGHNLLTPLGVALGVALVLVVVVVFIARRRRVNRMVPS</sequence>
<feature type="transmembrane region" description="Helical" evidence="1">
    <location>
        <begin position="271"/>
        <end position="293"/>
    </location>
</feature>
<keyword evidence="1" id="KW-0812">Transmembrane</keyword>
<evidence type="ECO:0000313" key="3">
    <source>
        <dbReference type="EMBL" id="CAB4746785.1"/>
    </source>
</evidence>
<reference evidence="3" key="1">
    <citation type="submission" date="2020-05" db="EMBL/GenBank/DDBJ databases">
        <authorList>
            <person name="Chiriac C."/>
            <person name="Salcher M."/>
            <person name="Ghai R."/>
            <person name="Kavagutti S V."/>
        </authorList>
    </citation>
    <scope>NUCLEOTIDE SEQUENCE</scope>
</reference>
<keyword evidence="1" id="KW-1133">Transmembrane helix</keyword>
<keyword evidence="1" id="KW-0472">Membrane</keyword>
<evidence type="ECO:0000256" key="1">
    <source>
        <dbReference type="SAM" id="Phobius"/>
    </source>
</evidence>
<evidence type="ECO:0000313" key="2">
    <source>
        <dbReference type="EMBL" id="CAB4701277.1"/>
    </source>
</evidence>
<name>A0A6J6TJ26_9ZZZZ</name>
<protein>
    <submittedName>
        <fullName evidence="3">Unannotated protein</fullName>
    </submittedName>
</protein>
<dbReference type="EMBL" id="CAEZYY010000007">
    <property type="protein sequence ID" value="CAB4746785.1"/>
    <property type="molecule type" value="Genomic_DNA"/>
</dbReference>
<gene>
    <name evidence="2" type="ORF">UFOPK2602_00600</name>
    <name evidence="3" type="ORF">UFOPK2806_00758</name>
    <name evidence="4" type="ORF">UFOPK3417_00800</name>
    <name evidence="5" type="ORF">UFOPK4306_02076</name>
</gene>
<dbReference type="EMBL" id="CAFBQP010000100">
    <property type="protein sequence ID" value="CAB5067447.1"/>
    <property type="molecule type" value="Genomic_DNA"/>
</dbReference>